<evidence type="ECO:0000313" key="1">
    <source>
        <dbReference type="EMBL" id="AYK14505.1"/>
    </source>
</evidence>
<keyword evidence="2" id="KW-1185">Reference proteome</keyword>
<dbReference type="Proteomes" id="UP000053087">
    <property type="component" value="Chromosome"/>
</dbReference>
<dbReference type="EMBL" id="CP032683">
    <property type="protein sequence ID" value="AYK14505.1"/>
    <property type="molecule type" value="Genomic_DNA"/>
</dbReference>
<dbReference type="RefSeq" id="WP_054299170.1">
    <property type="nucleotide sequence ID" value="NZ_CP032683.1"/>
</dbReference>
<proteinExistence type="predicted"/>
<dbReference type="AlphaFoldDB" id="A0A660HQE6"/>
<protein>
    <submittedName>
        <fullName evidence="1">Uncharacterized protein</fullName>
    </submittedName>
</protein>
<evidence type="ECO:0000313" key="2">
    <source>
        <dbReference type="Proteomes" id="UP000053087"/>
    </source>
</evidence>
<name>A0A660HQE6_9EURY</name>
<reference evidence="1 2" key="1">
    <citation type="journal article" date="2016" name="Int. J. Syst. Evol. Microbiol.">
        <title>Methanosarcina flavescens sp. nov., a methanogenic archaeon isolated from a full-scale anaerobic digester.</title>
        <authorList>
            <person name="Kern T."/>
            <person name="Fischer M.A."/>
            <person name="Deppenmeier U."/>
            <person name="Schmitz R.A."/>
            <person name="Rother M."/>
        </authorList>
    </citation>
    <scope>NUCLEOTIDE SEQUENCE [LARGE SCALE GENOMIC DNA]</scope>
    <source>
        <strain evidence="1 2">E03.2</strain>
    </source>
</reference>
<sequence length="72" mass="8006">MNDVLLCPLRKTIKEVQDSVPLTKMETFQACLKEKCAWYDEENRCAVKSIPIIAEAISQIADKGILAATLPV</sequence>
<accession>A0A660HQE6</accession>
<gene>
    <name evidence="1" type="ORF">AOB57_004240</name>
</gene>
<organism evidence="1 2">
    <name type="scientific">Methanosarcina flavescens</name>
    <dbReference type="NCBI Taxonomy" id="1715806"/>
    <lineage>
        <taxon>Archaea</taxon>
        <taxon>Methanobacteriati</taxon>
        <taxon>Methanobacteriota</taxon>
        <taxon>Stenosarchaea group</taxon>
        <taxon>Methanomicrobia</taxon>
        <taxon>Methanosarcinales</taxon>
        <taxon>Methanosarcinaceae</taxon>
        <taxon>Methanosarcina</taxon>
    </lineage>
</organism>
<dbReference type="KEGG" id="mfz:AOB57_004240"/>
<dbReference type="GeneID" id="53687305"/>